<dbReference type="SUPFAM" id="SSF56219">
    <property type="entry name" value="DNase I-like"/>
    <property type="match status" value="1"/>
</dbReference>
<dbReference type="AlphaFoldDB" id="A0A6N8L3Y6"/>
<keyword evidence="3" id="KW-1185">Reference proteome</keyword>
<comment type="caution">
    <text evidence="2">The sequence shown here is derived from an EMBL/GenBank/DDBJ whole genome shotgun (WGS) entry which is preliminary data.</text>
</comment>
<dbReference type="InterPro" id="IPR005135">
    <property type="entry name" value="Endo/exonuclease/phosphatase"/>
</dbReference>
<dbReference type="GO" id="GO:0005737">
    <property type="term" value="C:cytoplasm"/>
    <property type="evidence" value="ECO:0007669"/>
    <property type="project" value="TreeGrafter"/>
</dbReference>
<organism evidence="2 3">
    <name type="scientific">Sphingobacterium humi</name>
    <dbReference type="NCBI Taxonomy" id="1796905"/>
    <lineage>
        <taxon>Bacteria</taxon>
        <taxon>Pseudomonadati</taxon>
        <taxon>Bacteroidota</taxon>
        <taxon>Sphingobacteriia</taxon>
        <taxon>Sphingobacteriales</taxon>
        <taxon>Sphingobacteriaceae</taxon>
        <taxon>Sphingobacterium</taxon>
    </lineage>
</organism>
<dbReference type="Proteomes" id="UP000435036">
    <property type="component" value="Unassembled WGS sequence"/>
</dbReference>
<dbReference type="Pfam" id="PF03372">
    <property type="entry name" value="Exo_endo_phos"/>
    <property type="match status" value="1"/>
</dbReference>
<dbReference type="OrthoDB" id="7316663at2"/>
<protein>
    <submittedName>
        <fullName evidence="2">Endonuclease</fullName>
    </submittedName>
</protein>
<keyword evidence="2" id="KW-0255">Endonuclease</keyword>
<dbReference type="PANTHER" id="PTHR16320:SF1">
    <property type="entry name" value="SPHINGOMYELINASE DDB_G0288017"/>
    <property type="match status" value="1"/>
</dbReference>
<keyword evidence="2" id="KW-0378">Hydrolase</keyword>
<dbReference type="PANTHER" id="PTHR16320">
    <property type="entry name" value="SPHINGOMYELINASE FAMILY MEMBER"/>
    <property type="match status" value="1"/>
</dbReference>
<name>A0A6N8L3Y6_9SPHI</name>
<dbReference type="EMBL" id="WSQA01000009">
    <property type="protein sequence ID" value="MVZ62888.1"/>
    <property type="molecule type" value="Genomic_DNA"/>
</dbReference>
<dbReference type="Gene3D" id="3.60.10.10">
    <property type="entry name" value="Endonuclease/exonuclease/phosphatase"/>
    <property type="match status" value="1"/>
</dbReference>
<dbReference type="GO" id="GO:0004519">
    <property type="term" value="F:endonuclease activity"/>
    <property type="evidence" value="ECO:0007669"/>
    <property type="project" value="UniProtKB-KW"/>
</dbReference>
<proteinExistence type="predicted"/>
<evidence type="ECO:0000313" key="3">
    <source>
        <dbReference type="Proteomes" id="UP000435036"/>
    </source>
</evidence>
<reference evidence="2 3" key="1">
    <citation type="submission" date="2019-12" db="EMBL/GenBank/DDBJ databases">
        <authorList>
            <person name="Dong K."/>
        </authorList>
    </citation>
    <scope>NUCLEOTIDE SEQUENCE [LARGE SCALE GENOMIC DNA]</scope>
    <source>
        <strain evidence="2 3">JCM 31225</strain>
    </source>
</reference>
<dbReference type="GO" id="GO:0004767">
    <property type="term" value="F:sphingomyelin phosphodiesterase activity"/>
    <property type="evidence" value="ECO:0007669"/>
    <property type="project" value="InterPro"/>
</dbReference>
<dbReference type="InterPro" id="IPR036691">
    <property type="entry name" value="Endo/exonu/phosph_ase_sf"/>
</dbReference>
<sequence length="330" mass="37233">MLINLPYPPKSKSWNFRFFTLLALLALLSLFFSAKQSRASRPSRDLQAAPLSAARSGEFKVLTYNVAGLPQLISSAKTPRARSIRQIGQSIDAFDIVNVQEDFNYNDELYQLNNHPYRSESMGGVPFGDGLSTLSRFPIVEMKRVAWTHCSGSDCLTPKGFSYTRIQLAKDAFIDVYNIHATAQDNPSAVEARKQNLQQFASFLQEQSACQAVLIMGDFNAHYAFAEDHVRSFHQHSGMLDAWVILNNQGLLPAFQPDFKARHALQVHENCESIDKIYFRNSDKLSFVPKDYKVEKERFQDEHGAALSDHCAISMAFDWQLREAASPAIN</sequence>
<dbReference type="InterPro" id="IPR038772">
    <property type="entry name" value="Sph/SMPD2-like"/>
</dbReference>
<feature type="domain" description="Endonuclease/exonuclease/phosphatase" evidence="1">
    <location>
        <begin position="62"/>
        <end position="284"/>
    </location>
</feature>
<keyword evidence="2" id="KW-0540">Nuclease</keyword>
<evidence type="ECO:0000313" key="2">
    <source>
        <dbReference type="EMBL" id="MVZ62888.1"/>
    </source>
</evidence>
<accession>A0A6N8L3Y6</accession>
<dbReference type="RefSeq" id="WP_160369611.1">
    <property type="nucleotide sequence ID" value="NZ_WSQA01000009.1"/>
</dbReference>
<gene>
    <name evidence="2" type="ORF">GQF63_12710</name>
</gene>
<evidence type="ECO:0000259" key="1">
    <source>
        <dbReference type="Pfam" id="PF03372"/>
    </source>
</evidence>